<evidence type="ECO:0000313" key="2">
    <source>
        <dbReference type="EMBL" id="GBN46284.1"/>
    </source>
</evidence>
<dbReference type="GO" id="GO:0005634">
    <property type="term" value="C:nucleus"/>
    <property type="evidence" value="ECO:0007669"/>
    <property type="project" value="TreeGrafter"/>
</dbReference>
<accession>A0A4Y2P4I6</accession>
<comment type="caution">
    <text evidence="2">The sequence shown here is derived from an EMBL/GenBank/DDBJ whole genome shotgun (WGS) entry which is preliminary data.</text>
</comment>
<keyword evidence="3" id="KW-1185">Reference proteome</keyword>
<dbReference type="Pfam" id="PF03184">
    <property type="entry name" value="DDE_1"/>
    <property type="match status" value="1"/>
</dbReference>
<reference evidence="2 3" key="1">
    <citation type="journal article" date="2019" name="Sci. Rep.">
        <title>Orb-weaving spider Araneus ventricosus genome elucidates the spidroin gene catalogue.</title>
        <authorList>
            <person name="Kono N."/>
            <person name="Nakamura H."/>
            <person name="Ohtoshi R."/>
            <person name="Moran D.A.P."/>
            <person name="Shinohara A."/>
            <person name="Yoshida Y."/>
            <person name="Fujiwara M."/>
            <person name="Mori M."/>
            <person name="Tomita M."/>
            <person name="Arakawa K."/>
        </authorList>
    </citation>
    <scope>NUCLEOTIDE SEQUENCE [LARGE SCALE GENOMIC DNA]</scope>
</reference>
<protein>
    <recommendedName>
        <fullName evidence="1">DDE-1 domain-containing protein</fullName>
    </recommendedName>
</protein>
<dbReference type="GO" id="GO:0003677">
    <property type="term" value="F:DNA binding"/>
    <property type="evidence" value="ECO:0007669"/>
    <property type="project" value="TreeGrafter"/>
</dbReference>
<dbReference type="AlphaFoldDB" id="A0A4Y2P4I6"/>
<dbReference type="Proteomes" id="UP000499080">
    <property type="component" value="Unassembled WGS sequence"/>
</dbReference>
<evidence type="ECO:0000259" key="1">
    <source>
        <dbReference type="Pfam" id="PF03184"/>
    </source>
</evidence>
<dbReference type="PANTHER" id="PTHR19303:SF73">
    <property type="entry name" value="PROTEIN PDC2"/>
    <property type="match status" value="1"/>
</dbReference>
<sequence>MDNCTAHPEIKGLKSITVGYFPPNVTSILQPLDQGVIMSFKRNYRKLPLRRIVSALEGEDYEVDILTTLHLSKAAWNDVTEKKNPSRIASVMLVLKSIQKLNLLLK</sequence>
<dbReference type="InterPro" id="IPR050863">
    <property type="entry name" value="CenT-Element_Derived"/>
</dbReference>
<dbReference type="PANTHER" id="PTHR19303">
    <property type="entry name" value="TRANSPOSON"/>
    <property type="match status" value="1"/>
</dbReference>
<gene>
    <name evidence="2" type="ORF">AVEN_143823_1</name>
</gene>
<evidence type="ECO:0000313" key="3">
    <source>
        <dbReference type="Proteomes" id="UP000499080"/>
    </source>
</evidence>
<dbReference type="EMBL" id="BGPR01010462">
    <property type="protein sequence ID" value="GBN46284.1"/>
    <property type="molecule type" value="Genomic_DNA"/>
</dbReference>
<organism evidence="2 3">
    <name type="scientific">Araneus ventricosus</name>
    <name type="common">Orbweaver spider</name>
    <name type="synonym">Epeira ventricosa</name>
    <dbReference type="NCBI Taxonomy" id="182803"/>
    <lineage>
        <taxon>Eukaryota</taxon>
        <taxon>Metazoa</taxon>
        <taxon>Ecdysozoa</taxon>
        <taxon>Arthropoda</taxon>
        <taxon>Chelicerata</taxon>
        <taxon>Arachnida</taxon>
        <taxon>Araneae</taxon>
        <taxon>Araneomorphae</taxon>
        <taxon>Entelegynae</taxon>
        <taxon>Araneoidea</taxon>
        <taxon>Araneidae</taxon>
        <taxon>Araneus</taxon>
    </lineage>
</organism>
<dbReference type="OrthoDB" id="125347at2759"/>
<proteinExistence type="predicted"/>
<dbReference type="InterPro" id="IPR004875">
    <property type="entry name" value="DDE_SF_endonuclease_dom"/>
</dbReference>
<name>A0A4Y2P4I6_ARAVE</name>
<feature type="domain" description="DDE-1" evidence="1">
    <location>
        <begin position="2"/>
        <end position="82"/>
    </location>
</feature>